<evidence type="ECO:0000256" key="7">
    <source>
        <dbReference type="ARBA" id="ARBA00022679"/>
    </source>
</evidence>
<evidence type="ECO:0000256" key="2">
    <source>
        <dbReference type="ARBA" id="ARBA00004870"/>
    </source>
</evidence>
<keyword evidence="8 13" id="KW-0547">Nucleotide-binding</keyword>
<comment type="caution">
    <text evidence="14">The sequence shown here is derived from an EMBL/GenBank/DDBJ whole genome shotgun (WGS) entry which is preliminary data.</text>
</comment>
<evidence type="ECO:0000256" key="9">
    <source>
        <dbReference type="ARBA" id="ARBA00022777"/>
    </source>
</evidence>
<reference evidence="15" key="1">
    <citation type="submission" date="2015-07" db="EMBL/GenBank/DDBJ databases">
        <title>Discovery of a poly(ethylene terephthalate assimilation.</title>
        <authorList>
            <person name="Yoshida S."/>
            <person name="Hiraga K."/>
            <person name="Takehana T."/>
            <person name="Taniguchi I."/>
            <person name="Yamaji H."/>
            <person name="Maeda Y."/>
            <person name="Toyohara K."/>
            <person name="Miyamoto K."/>
            <person name="Kimura Y."/>
            <person name="Oda K."/>
        </authorList>
    </citation>
    <scope>NUCLEOTIDE SEQUENCE [LARGE SCALE GENOMIC DNA]</scope>
    <source>
        <strain evidence="15">NBRC 110686 / TISTR 2288 / 201-F6</strain>
    </source>
</reference>
<keyword evidence="5 13" id="KW-0444">Lipid biosynthesis</keyword>
<dbReference type="GO" id="GO:0009244">
    <property type="term" value="P:lipopolysaccharide core region biosynthetic process"/>
    <property type="evidence" value="ECO:0007669"/>
    <property type="project" value="TreeGrafter"/>
</dbReference>
<dbReference type="GO" id="GO:0009245">
    <property type="term" value="P:lipid A biosynthetic process"/>
    <property type="evidence" value="ECO:0007669"/>
    <property type="project" value="UniProtKB-UniRule"/>
</dbReference>
<reference evidence="14 15" key="2">
    <citation type="journal article" date="2016" name="Science">
        <title>A bacterium that degrades and assimilates poly(ethylene terephthalate).</title>
        <authorList>
            <person name="Yoshida S."/>
            <person name="Hiraga K."/>
            <person name="Takehana T."/>
            <person name="Taniguchi I."/>
            <person name="Yamaji H."/>
            <person name="Maeda Y."/>
            <person name="Toyohara K."/>
            <person name="Miyamoto K."/>
            <person name="Kimura Y."/>
            <person name="Oda K."/>
        </authorList>
    </citation>
    <scope>NUCLEOTIDE SEQUENCE [LARGE SCALE GENOMIC DNA]</scope>
    <source>
        <strain evidence="15">NBRC 110686 / TISTR 2288 / 201-F6</strain>
    </source>
</reference>
<dbReference type="GO" id="GO:0005886">
    <property type="term" value="C:plasma membrane"/>
    <property type="evidence" value="ECO:0007669"/>
    <property type="project" value="TreeGrafter"/>
</dbReference>
<dbReference type="RefSeq" id="WP_054017847.1">
    <property type="nucleotide sequence ID" value="NZ_BBYR01000001.1"/>
</dbReference>
<feature type="binding site" evidence="13">
    <location>
        <begin position="74"/>
        <end position="81"/>
    </location>
    <ligand>
        <name>ATP</name>
        <dbReference type="ChEBI" id="CHEBI:30616"/>
    </ligand>
</feature>
<dbReference type="Pfam" id="PF02606">
    <property type="entry name" value="LpxK"/>
    <property type="match status" value="1"/>
</dbReference>
<dbReference type="AlphaFoldDB" id="A0A0K8NTV7"/>
<keyword evidence="10 13" id="KW-0067">ATP-binding</keyword>
<evidence type="ECO:0000256" key="13">
    <source>
        <dbReference type="HAMAP-Rule" id="MF_00409"/>
    </source>
</evidence>
<dbReference type="GO" id="GO:0005524">
    <property type="term" value="F:ATP binding"/>
    <property type="evidence" value="ECO:0007669"/>
    <property type="project" value="UniProtKB-UniRule"/>
</dbReference>
<evidence type="ECO:0000256" key="10">
    <source>
        <dbReference type="ARBA" id="ARBA00022840"/>
    </source>
</evidence>
<evidence type="ECO:0000256" key="8">
    <source>
        <dbReference type="ARBA" id="ARBA00022741"/>
    </source>
</evidence>
<proteinExistence type="inferred from homology"/>
<evidence type="ECO:0000256" key="11">
    <source>
        <dbReference type="ARBA" id="ARBA00023098"/>
    </source>
</evidence>
<keyword evidence="7 13" id="KW-0808">Transferase</keyword>
<dbReference type="PANTHER" id="PTHR42724">
    <property type="entry name" value="TETRAACYLDISACCHARIDE 4'-KINASE"/>
    <property type="match status" value="1"/>
</dbReference>
<comment type="pathway">
    <text evidence="2 13">Glycolipid biosynthesis; lipid IV(A) biosynthesis; lipid IV(A) from (3R)-3-hydroxytetradecanoyl-[acyl-carrier-protein] and UDP-N-acetyl-alpha-D-glucosamine: step 6/6.</text>
</comment>
<keyword evidence="9 13" id="KW-0418">Kinase</keyword>
<protein>
    <recommendedName>
        <fullName evidence="4 13">Tetraacyldisaccharide 4'-kinase</fullName>
        <ecNumber evidence="3 13">2.7.1.130</ecNumber>
    </recommendedName>
    <alternativeName>
        <fullName evidence="12 13">Lipid A 4'-kinase</fullName>
    </alternativeName>
</protein>
<dbReference type="Proteomes" id="UP000037660">
    <property type="component" value="Unassembled WGS sequence"/>
</dbReference>
<dbReference type="HAMAP" id="MF_00409">
    <property type="entry name" value="LpxK"/>
    <property type="match status" value="1"/>
</dbReference>
<evidence type="ECO:0000256" key="6">
    <source>
        <dbReference type="ARBA" id="ARBA00022556"/>
    </source>
</evidence>
<evidence type="ECO:0000313" key="14">
    <source>
        <dbReference type="EMBL" id="GAP33684.1"/>
    </source>
</evidence>
<dbReference type="InterPro" id="IPR027417">
    <property type="entry name" value="P-loop_NTPase"/>
</dbReference>
<evidence type="ECO:0000256" key="1">
    <source>
        <dbReference type="ARBA" id="ARBA00002274"/>
    </source>
</evidence>
<evidence type="ECO:0000313" key="15">
    <source>
        <dbReference type="Proteomes" id="UP000037660"/>
    </source>
</evidence>
<dbReference type="NCBIfam" id="TIGR00682">
    <property type="entry name" value="lpxK"/>
    <property type="match status" value="1"/>
</dbReference>
<dbReference type="EC" id="2.7.1.130" evidence="3 13"/>
<comment type="catalytic activity">
    <reaction evidence="13">
        <text>a lipid A disaccharide + ATP = a lipid IVA + ADP + H(+)</text>
        <dbReference type="Rhea" id="RHEA:67840"/>
        <dbReference type="ChEBI" id="CHEBI:15378"/>
        <dbReference type="ChEBI" id="CHEBI:30616"/>
        <dbReference type="ChEBI" id="CHEBI:176343"/>
        <dbReference type="ChEBI" id="CHEBI:176425"/>
        <dbReference type="ChEBI" id="CHEBI:456216"/>
        <dbReference type="EC" id="2.7.1.130"/>
    </reaction>
</comment>
<dbReference type="GO" id="GO:0009029">
    <property type="term" value="F:lipid-A 4'-kinase activity"/>
    <property type="evidence" value="ECO:0007669"/>
    <property type="project" value="UniProtKB-UniRule"/>
</dbReference>
<dbReference type="SUPFAM" id="SSF52540">
    <property type="entry name" value="P-loop containing nucleoside triphosphate hydrolases"/>
    <property type="match status" value="1"/>
</dbReference>
<evidence type="ECO:0000256" key="3">
    <source>
        <dbReference type="ARBA" id="ARBA00012071"/>
    </source>
</evidence>
<accession>A0A0K8NTV7</accession>
<dbReference type="STRING" id="1547922.ISF6_0130"/>
<evidence type="ECO:0000256" key="12">
    <source>
        <dbReference type="ARBA" id="ARBA00029757"/>
    </source>
</evidence>
<gene>
    <name evidence="13" type="primary">lpxK</name>
    <name evidence="14" type="ORF">ISF6_0130</name>
</gene>
<evidence type="ECO:0000256" key="4">
    <source>
        <dbReference type="ARBA" id="ARBA00016436"/>
    </source>
</evidence>
<organism evidence="14 15">
    <name type="scientific">Piscinibacter sakaiensis</name>
    <name type="common">Ideonella sakaiensis</name>
    <dbReference type="NCBI Taxonomy" id="1547922"/>
    <lineage>
        <taxon>Bacteria</taxon>
        <taxon>Pseudomonadati</taxon>
        <taxon>Pseudomonadota</taxon>
        <taxon>Betaproteobacteria</taxon>
        <taxon>Burkholderiales</taxon>
        <taxon>Sphaerotilaceae</taxon>
        <taxon>Piscinibacter</taxon>
    </lineage>
</organism>
<evidence type="ECO:0000256" key="5">
    <source>
        <dbReference type="ARBA" id="ARBA00022516"/>
    </source>
</evidence>
<name>A0A0K8NTV7_PISS1</name>
<dbReference type="PANTHER" id="PTHR42724:SF1">
    <property type="entry name" value="TETRAACYLDISACCHARIDE 4'-KINASE, MITOCHONDRIAL-RELATED"/>
    <property type="match status" value="1"/>
</dbReference>
<keyword evidence="15" id="KW-1185">Reference proteome</keyword>
<dbReference type="UniPathway" id="UPA00359">
    <property type="reaction ID" value="UER00482"/>
</dbReference>
<dbReference type="InterPro" id="IPR003758">
    <property type="entry name" value="LpxK"/>
</dbReference>
<comment type="similarity">
    <text evidence="13">Belongs to the LpxK family.</text>
</comment>
<keyword evidence="6 13" id="KW-0441">Lipid A biosynthesis</keyword>
<sequence length="366" mass="38903">MPPPSDAEERAAPTAGTASRLLRAWEGRGPLACALWPLSWVMRAGVAARHAAHRVGLLRSERLPVPVLVVGNLVAGGAGKTPAVLAAVRALQARGWRPGIVSRGYARNPSAPPVLLVDTDTPARDAGDEPLLLRLRTRVPVAVGRDRAAAGRLLLARHPGTDVLVCDDGLQHLRLARDAQLLVFDERGTGNGWLLPAGPLREPMPHGPLDVAGRVPTRVLYNAAAPTTALPGQRLQTGLAGAAALAEWWAGRPASATQLAELVRRSRREPLLAAAGTARPGRFFAMLERAGLAIRPLPLPDHHGYATLPWPAGTPEVLLTEKDAVKLRPERLGTTRAWVLPLDSALDEATATWLHDTLARAARPAP</sequence>
<keyword evidence="11 13" id="KW-0443">Lipid metabolism</keyword>
<dbReference type="EMBL" id="BBYR01000001">
    <property type="protein sequence ID" value="GAP33684.1"/>
    <property type="molecule type" value="Genomic_DNA"/>
</dbReference>
<comment type="function">
    <text evidence="1 13">Transfers the gamma-phosphate of ATP to the 4'-position of a tetraacyldisaccharide 1-phosphate intermediate (termed DS-1-P) to form tetraacyldisaccharide 1,4'-bis-phosphate (lipid IVA).</text>
</comment>